<evidence type="ECO:0000313" key="1">
    <source>
        <dbReference type="EnsemblProtists" id="HpaP802953"/>
    </source>
</evidence>
<dbReference type="EMBL" id="JH598031">
    <property type="status" value="NOT_ANNOTATED_CDS"/>
    <property type="molecule type" value="Genomic_DNA"/>
</dbReference>
<dbReference type="InParanoid" id="M4B9J3"/>
<organism evidence="1 2">
    <name type="scientific">Hyaloperonospora arabidopsidis (strain Emoy2)</name>
    <name type="common">Downy mildew agent</name>
    <name type="synonym">Peronospora arabidopsidis</name>
    <dbReference type="NCBI Taxonomy" id="559515"/>
    <lineage>
        <taxon>Eukaryota</taxon>
        <taxon>Sar</taxon>
        <taxon>Stramenopiles</taxon>
        <taxon>Oomycota</taxon>
        <taxon>Peronosporomycetes</taxon>
        <taxon>Peronosporales</taxon>
        <taxon>Peronosporaceae</taxon>
        <taxon>Hyaloperonospora</taxon>
    </lineage>
</organism>
<reference evidence="2" key="1">
    <citation type="journal article" date="2010" name="Science">
        <title>Signatures of adaptation to obligate biotrophy in the Hyaloperonospora arabidopsidis genome.</title>
        <authorList>
            <person name="Baxter L."/>
            <person name="Tripathy S."/>
            <person name="Ishaque N."/>
            <person name="Boot N."/>
            <person name="Cabral A."/>
            <person name="Kemen E."/>
            <person name="Thines M."/>
            <person name="Ah-Fong A."/>
            <person name="Anderson R."/>
            <person name="Badejoko W."/>
            <person name="Bittner-Eddy P."/>
            <person name="Boore J.L."/>
            <person name="Chibucos M.C."/>
            <person name="Coates M."/>
            <person name="Dehal P."/>
            <person name="Delehaunty K."/>
            <person name="Dong S."/>
            <person name="Downton P."/>
            <person name="Dumas B."/>
            <person name="Fabro G."/>
            <person name="Fronick C."/>
            <person name="Fuerstenberg S.I."/>
            <person name="Fulton L."/>
            <person name="Gaulin E."/>
            <person name="Govers F."/>
            <person name="Hughes L."/>
            <person name="Humphray S."/>
            <person name="Jiang R.H."/>
            <person name="Judelson H."/>
            <person name="Kamoun S."/>
            <person name="Kyung K."/>
            <person name="Meijer H."/>
            <person name="Minx P."/>
            <person name="Morris P."/>
            <person name="Nelson J."/>
            <person name="Phuntumart V."/>
            <person name="Qutob D."/>
            <person name="Rehmany A."/>
            <person name="Rougon-Cardoso A."/>
            <person name="Ryden P."/>
            <person name="Torto-Alalibo T."/>
            <person name="Studholme D."/>
            <person name="Wang Y."/>
            <person name="Win J."/>
            <person name="Wood J."/>
            <person name="Clifton S.W."/>
            <person name="Rogers J."/>
            <person name="Van den Ackerveken G."/>
            <person name="Jones J.D."/>
            <person name="McDowell J.M."/>
            <person name="Beynon J."/>
            <person name="Tyler B.M."/>
        </authorList>
    </citation>
    <scope>NUCLEOTIDE SEQUENCE [LARGE SCALE GENOMIC DNA]</scope>
    <source>
        <strain evidence="2">Emoy2</strain>
    </source>
</reference>
<dbReference type="VEuPathDB" id="FungiDB:HpaG802953"/>
<dbReference type="Proteomes" id="UP000011713">
    <property type="component" value="Unassembled WGS sequence"/>
</dbReference>
<dbReference type="EnsemblProtists" id="HpaT802953">
    <property type="protein sequence ID" value="HpaP802953"/>
    <property type="gene ID" value="HpaG802953"/>
</dbReference>
<protein>
    <submittedName>
        <fullName evidence="1">Uncharacterized protein</fullName>
    </submittedName>
</protein>
<dbReference type="AlphaFoldDB" id="M4B9J3"/>
<proteinExistence type="predicted"/>
<evidence type="ECO:0000313" key="2">
    <source>
        <dbReference type="Proteomes" id="UP000011713"/>
    </source>
</evidence>
<accession>M4B9J3</accession>
<name>M4B9J3_HYAAE</name>
<sequence length="55" mass="6270">MAIAFFVLAAVLLLRMFSGLLRTIRQASAGWSRWKNGLEKVHTSALDFVHLRKLK</sequence>
<keyword evidence="2" id="KW-1185">Reference proteome</keyword>
<reference evidence="1" key="2">
    <citation type="submission" date="2015-06" db="UniProtKB">
        <authorList>
            <consortium name="EnsemblProtists"/>
        </authorList>
    </citation>
    <scope>IDENTIFICATION</scope>
    <source>
        <strain evidence="1">Emoy2</strain>
    </source>
</reference>
<dbReference type="HOGENOM" id="CLU_3036466_0_0_1"/>